<gene>
    <name evidence="1" type="ORF">M409DRAFT_26149</name>
</gene>
<proteinExistence type="predicted"/>
<organism evidence="1 2">
    <name type="scientific">Zasmidium cellare ATCC 36951</name>
    <dbReference type="NCBI Taxonomy" id="1080233"/>
    <lineage>
        <taxon>Eukaryota</taxon>
        <taxon>Fungi</taxon>
        <taxon>Dikarya</taxon>
        <taxon>Ascomycota</taxon>
        <taxon>Pezizomycotina</taxon>
        <taxon>Dothideomycetes</taxon>
        <taxon>Dothideomycetidae</taxon>
        <taxon>Mycosphaerellales</taxon>
        <taxon>Mycosphaerellaceae</taxon>
        <taxon>Zasmidium</taxon>
    </lineage>
</organism>
<evidence type="ECO:0000313" key="1">
    <source>
        <dbReference type="EMBL" id="KAF2163538.1"/>
    </source>
</evidence>
<dbReference type="EMBL" id="ML993608">
    <property type="protein sequence ID" value="KAF2163538.1"/>
    <property type="molecule type" value="Genomic_DNA"/>
</dbReference>
<evidence type="ECO:0000313" key="2">
    <source>
        <dbReference type="Proteomes" id="UP000799537"/>
    </source>
</evidence>
<dbReference type="RefSeq" id="XP_033664427.1">
    <property type="nucleotide sequence ID" value="XM_033807981.1"/>
</dbReference>
<name>A0A6A6CBD7_ZASCE</name>
<reference evidence="1" key="1">
    <citation type="journal article" date="2020" name="Stud. Mycol.">
        <title>101 Dothideomycetes genomes: a test case for predicting lifestyles and emergence of pathogens.</title>
        <authorList>
            <person name="Haridas S."/>
            <person name="Albert R."/>
            <person name="Binder M."/>
            <person name="Bloem J."/>
            <person name="Labutti K."/>
            <person name="Salamov A."/>
            <person name="Andreopoulos B."/>
            <person name="Baker S."/>
            <person name="Barry K."/>
            <person name="Bills G."/>
            <person name="Bluhm B."/>
            <person name="Cannon C."/>
            <person name="Castanera R."/>
            <person name="Culley D."/>
            <person name="Daum C."/>
            <person name="Ezra D."/>
            <person name="Gonzalez J."/>
            <person name="Henrissat B."/>
            <person name="Kuo A."/>
            <person name="Liang C."/>
            <person name="Lipzen A."/>
            <person name="Lutzoni F."/>
            <person name="Magnuson J."/>
            <person name="Mondo S."/>
            <person name="Nolan M."/>
            <person name="Ohm R."/>
            <person name="Pangilinan J."/>
            <person name="Park H.-J."/>
            <person name="Ramirez L."/>
            <person name="Alfaro M."/>
            <person name="Sun H."/>
            <person name="Tritt A."/>
            <person name="Yoshinaga Y."/>
            <person name="Zwiers L.-H."/>
            <person name="Turgeon B."/>
            <person name="Goodwin S."/>
            <person name="Spatafora J."/>
            <person name="Crous P."/>
            <person name="Grigoriev I."/>
        </authorList>
    </citation>
    <scope>NUCLEOTIDE SEQUENCE</scope>
    <source>
        <strain evidence="1">ATCC 36951</strain>
    </source>
</reference>
<accession>A0A6A6CBD7</accession>
<dbReference type="Proteomes" id="UP000799537">
    <property type="component" value="Unassembled WGS sequence"/>
</dbReference>
<dbReference type="GeneID" id="54561253"/>
<sequence length="265" mass="29076">MEAAEVFELPVINIGYLTTNIGNAPCVYSPDETSSAEAQDVIPHCIWTMSHHPPAPLRPQSNIDSRVVGIDGRIVGTVSQADAVQSGRSQAQSHPPQGKDCPRNTLLELVRAIFGVARHVLNFTRSPVFVDTLAHGLLHCRSSKKLRRSTQIAEWYDRYGQCSVYGVPLSELVEAHVRRLKISKFPKLEDMPYLDAVNVALGEMTEACLEFVGFQQASTNDAQLRVACQTARQGDVVAELVNCPRAFAVLRQVEPGRYIVIGGNA</sequence>
<dbReference type="AlphaFoldDB" id="A0A6A6CBD7"/>
<protein>
    <submittedName>
        <fullName evidence="1">Uncharacterized protein</fullName>
    </submittedName>
</protein>
<keyword evidence="2" id="KW-1185">Reference proteome</keyword>